<dbReference type="EMBL" id="RCMK01000242">
    <property type="protein sequence ID" value="KAG2941641.1"/>
    <property type="molecule type" value="Genomic_DNA"/>
</dbReference>
<dbReference type="Proteomes" id="UP000735874">
    <property type="component" value="Unassembled WGS sequence"/>
</dbReference>
<dbReference type="EMBL" id="RCMV01001311">
    <property type="protein sequence ID" value="KAG3209204.1"/>
    <property type="molecule type" value="Genomic_DNA"/>
</dbReference>
<dbReference type="Proteomes" id="UP000760860">
    <property type="component" value="Unassembled WGS sequence"/>
</dbReference>
<dbReference type="AlphaFoldDB" id="A0A8T1DPV0"/>
<protein>
    <submittedName>
        <fullName evidence="2">Uncharacterized protein</fullName>
    </submittedName>
</protein>
<evidence type="ECO:0000313" key="2">
    <source>
        <dbReference type="EMBL" id="KAG2941641.1"/>
    </source>
</evidence>
<proteinExistence type="predicted"/>
<name>A0A8T1DPV0_9STRA</name>
<evidence type="ECO:0000313" key="3">
    <source>
        <dbReference type="EMBL" id="KAG3209204.1"/>
    </source>
</evidence>
<dbReference type="VEuPathDB" id="FungiDB:PC110_g726"/>
<evidence type="ECO:0000313" key="1">
    <source>
        <dbReference type="EMBL" id="KAG2863482.1"/>
    </source>
</evidence>
<comment type="caution">
    <text evidence="2">The sequence shown here is derived from an EMBL/GenBank/DDBJ whole genome shotgun (WGS) entry which is preliminary data.</text>
</comment>
<sequence length="111" mass="12439">MRVEAPGQLVIFLETFNWSLEDGTPSYHVRSCIEFHRNGRLSVSGDILVTTGSSTFTAEEIPYVGEMTLRAKRKSVEKGSARGYHAAGAPKDIPVTPWGEYGRFRLCYRKV</sequence>
<dbReference type="Proteomes" id="UP000736787">
    <property type="component" value="Unassembled WGS sequence"/>
</dbReference>
<evidence type="ECO:0000313" key="4">
    <source>
        <dbReference type="Proteomes" id="UP000736787"/>
    </source>
</evidence>
<accession>A0A8T1DPV0</accession>
<organism evidence="2 4">
    <name type="scientific">Phytophthora cactorum</name>
    <dbReference type="NCBI Taxonomy" id="29920"/>
    <lineage>
        <taxon>Eukaryota</taxon>
        <taxon>Sar</taxon>
        <taxon>Stramenopiles</taxon>
        <taxon>Oomycota</taxon>
        <taxon>Peronosporomycetes</taxon>
        <taxon>Peronosporales</taxon>
        <taxon>Peronosporaceae</taxon>
        <taxon>Phytophthora</taxon>
    </lineage>
</organism>
<reference evidence="2" key="1">
    <citation type="submission" date="2018-10" db="EMBL/GenBank/DDBJ databases">
        <title>Effector identification in a new, highly contiguous assembly of the strawberry crown rot pathogen Phytophthora cactorum.</title>
        <authorList>
            <person name="Armitage A.D."/>
            <person name="Nellist C.F."/>
            <person name="Bates H."/>
            <person name="Vickerstaff R.J."/>
            <person name="Harrison R.J."/>
        </authorList>
    </citation>
    <scope>NUCLEOTIDE SEQUENCE</scope>
    <source>
        <strain evidence="1">15-7</strain>
        <strain evidence="2">4040</strain>
        <strain evidence="3">P421</strain>
    </source>
</reference>
<dbReference type="EMBL" id="RCMG01000103">
    <property type="protein sequence ID" value="KAG2863482.1"/>
    <property type="molecule type" value="Genomic_DNA"/>
</dbReference>
<gene>
    <name evidence="1" type="ORF">PC113_g5381</name>
    <name evidence="2" type="ORF">PC117_g10163</name>
    <name evidence="3" type="ORF">PC129_g19780</name>
</gene>